<evidence type="ECO:0000256" key="1">
    <source>
        <dbReference type="SAM" id="MobiDB-lite"/>
    </source>
</evidence>
<protein>
    <submittedName>
        <fullName evidence="2">Uncharacterized protein</fullName>
    </submittedName>
</protein>
<dbReference type="GeneID" id="64662541"/>
<feature type="compositionally biased region" description="Polar residues" evidence="1">
    <location>
        <begin position="38"/>
        <end position="52"/>
    </location>
</feature>
<evidence type="ECO:0000313" key="2">
    <source>
        <dbReference type="EMBL" id="KAG1893704.1"/>
    </source>
</evidence>
<feature type="region of interest" description="Disordered" evidence="1">
    <location>
        <begin position="25"/>
        <end position="56"/>
    </location>
</feature>
<name>A0AAD4DV27_9AGAM</name>
<accession>A0AAD4DV27</accession>
<sequence length="628" mass="68553">MSYSFPQYNNFTPLENYKTPYPNIPNQFAGSSHPFGGQQDTMSPSPDSNGSLHSDGMISPSLDPFFQQRPANSPILMQQEHEPMGGNGLLSAYMAAYTKLAESLSLTLDPVGLSTLPPQSLPVTLKAKEISVPFYNCADFPSKFIWMKEDWKKLQEKPLTQLEKLHPLHFVVDKSNRPIPLERVTAIRTTSRRVFVDIWNINEAPKSWGAASGFASKLYYQEMVTFFPELGYCDSNWKCNAIATASYTSWRKNHINRLDREGTCKPKAEDIINFDGLKTLDSDDAEGTDTKTNINTKTTKWRTRDLEPLDIRSNSSKKRKSSETSTTESASPSLPVSEVMDSTSQSLVPDGNTPPDSPTSNGRPISTIAEPHTAGSSKETTTSSAPARFRARPLKFANPLTTVEPTNANRPPIIQPSSPEVQHTAPADEPITTQPTSEPTPSIVLTPEHSPDGSAIVSDVHTPATIQVAADLMPTPSSEYHHMTGQPTQLQLLPTSTSDTVPPLDASTSKPLNVLAKKSRKMQIGKAQNGHNLCAHEWLTRNKTGSAAEFKIHYDGLSGAQKKSYDELATTKVAVVSILIILAPGSLSAIVDHSAPSPRTSCDLMASQDRSSWSPPGRLVGIAVWSMG</sequence>
<evidence type="ECO:0000313" key="3">
    <source>
        <dbReference type="Proteomes" id="UP001195769"/>
    </source>
</evidence>
<feature type="compositionally biased region" description="Low complexity" evidence="1">
    <location>
        <begin position="323"/>
        <end position="333"/>
    </location>
</feature>
<dbReference type="AlphaFoldDB" id="A0AAD4DV27"/>
<feature type="compositionally biased region" description="Polar residues" evidence="1">
    <location>
        <begin position="374"/>
        <end position="385"/>
    </location>
</feature>
<feature type="compositionally biased region" description="Polar residues" evidence="1">
    <location>
        <begin position="399"/>
        <end position="421"/>
    </location>
</feature>
<feature type="compositionally biased region" description="Polar residues" evidence="1">
    <location>
        <begin position="431"/>
        <end position="440"/>
    </location>
</feature>
<organism evidence="2 3">
    <name type="scientific">Suillus fuscotomentosus</name>
    <dbReference type="NCBI Taxonomy" id="1912939"/>
    <lineage>
        <taxon>Eukaryota</taxon>
        <taxon>Fungi</taxon>
        <taxon>Dikarya</taxon>
        <taxon>Basidiomycota</taxon>
        <taxon>Agaricomycotina</taxon>
        <taxon>Agaricomycetes</taxon>
        <taxon>Agaricomycetidae</taxon>
        <taxon>Boletales</taxon>
        <taxon>Suillineae</taxon>
        <taxon>Suillaceae</taxon>
        <taxon>Suillus</taxon>
    </lineage>
</organism>
<proteinExistence type="predicted"/>
<comment type="caution">
    <text evidence="2">The sequence shown here is derived from an EMBL/GenBank/DDBJ whole genome shotgun (WGS) entry which is preliminary data.</text>
</comment>
<keyword evidence="3" id="KW-1185">Reference proteome</keyword>
<dbReference type="EMBL" id="JABBWK010000092">
    <property type="protein sequence ID" value="KAG1893704.1"/>
    <property type="molecule type" value="Genomic_DNA"/>
</dbReference>
<feature type="region of interest" description="Disordered" evidence="1">
    <location>
        <begin position="279"/>
        <end position="443"/>
    </location>
</feature>
<gene>
    <name evidence="2" type="ORF">F5891DRAFT_1196037</name>
</gene>
<dbReference type="Proteomes" id="UP001195769">
    <property type="component" value="Unassembled WGS sequence"/>
</dbReference>
<dbReference type="RefSeq" id="XP_041219280.1">
    <property type="nucleotide sequence ID" value="XM_041368243.1"/>
</dbReference>
<reference evidence="2" key="1">
    <citation type="journal article" date="2020" name="New Phytol.">
        <title>Comparative genomics reveals dynamic genome evolution in host specialist ectomycorrhizal fungi.</title>
        <authorList>
            <person name="Lofgren L.A."/>
            <person name="Nguyen N.H."/>
            <person name="Vilgalys R."/>
            <person name="Ruytinx J."/>
            <person name="Liao H.L."/>
            <person name="Branco S."/>
            <person name="Kuo A."/>
            <person name="LaButti K."/>
            <person name="Lipzen A."/>
            <person name="Andreopoulos W."/>
            <person name="Pangilinan J."/>
            <person name="Riley R."/>
            <person name="Hundley H."/>
            <person name="Na H."/>
            <person name="Barry K."/>
            <person name="Grigoriev I.V."/>
            <person name="Stajich J.E."/>
            <person name="Kennedy P.G."/>
        </authorList>
    </citation>
    <scope>NUCLEOTIDE SEQUENCE</scope>
    <source>
        <strain evidence="2">FC203</strain>
    </source>
</reference>